<evidence type="ECO:0000313" key="1">
    <source>
        <dbReference type="EMBL" id="ORW34568.1"/>
    </source>
</evidence>
<dbReference type="EMBL" id="LQPJ01000007">
    <property type="protein sequence ID" value="ORW34568.1"/>
    <property type="molecule type" value="Genomic_DNA"/>
</dbReference>
<dbReference type="STRING" id="153971.AWC19_23730"/>
<dbReference type="AlphaFoldDB" id="A0A1X2A0U5"/>
<dbReference type="RefSeq" id="WP_085076189.1">
    <property type="nucleotide sequence ID" value="NZ_JACKRZ010000115.1"/>
</dbReference>
<accession>A0A1X2A0U5</accession>
<organism evidence="1 2">
    <name type="scientific">Mycobacterium palustre</name>
    <dbReference type="NCBI Taxonomy" id="153971"/>
    <lineage>
        <taxon>Bacteria</taxon>
        <taxon>Bacillati</taxon>
        <taxon>Actinomycetota</taxon>
        <taxon>Actinomycetes</taxon>
        <taxon>Mycobacteriales</taxon>
        <taxon>Mycobacteriaceae</taxon>
        <taxon>Mycobacterium</taxon>
        <taxon>Mycobacterium simiae complex</taxon>
    </lineage>
</organism>
<name>A0A1X2A0U5_9MYCO</name>
<keyword evidence="2" id="KW-1185">Reference proteome</keyword>
<evidence type="ECO:0000313" key="2">
    <source>
        <dbReference type="Proteomes" id="UP000193529"/>
    </source>
</evidence>
<proteinExistence type="predicted"/>
<dbReference type="Proteomes" id="UP000193529">
    <property type="component" value="Unassembled WGS sequence"/>
</dbReference>
<sequence>MSWKRYEARALADATLTGGALHAALEDYVRVRNPHLTDIRLDAATATEAYETGVQPPRRWYQVSYLADDGGGA</sequence>
<comment type="caution">
    <text evidence="1">The sequence shown here is derived from an EMBL/GenBank/DDBJ whole genome shotgun (WGS) entry which is preliminary data.</text>
</comment>
<reference evidence="1 2" key="1">
    <citation type="submission" date="2016-01" db="EMBL/GenBank/DDBJ databases">
        <title>The new phylogeny of the genus Mycobacterium.</title>
        <authorList>
            <person name="Tarcisio F."/>
            <person name="Conor M."/>
            <person name="Antonella G."/>
            <person name="Elisabetta G."/>
            <person name="Giulia F.S."/>
            <person name="Sara T."/>
            <person name="Anna F."/>
            <person name="Clotilde B."/>
            <person name="Roberto B."/>
            <person name="Veronica D.S."/>
            <person name="Fabio R."/>
            <person name="Monica P."/>
            <person name="Olivier J."/>
            <person name="Enrico T."/>
            <person name="Nicola S."/>
        </authorList>
    </citation>
    <scope>NUCLEOTIDE SEQUENCE [LARGE SCALE GENOMIC DNA]</scope>
    <source>
        <strain evidence="1 2">DSM 44572</strain>
    </source>
</reference>
<protein>
    <submittedName>
        <fullName evidence="1">Uncharacterized protein</fullName>
    </submittedName>
</protein>
<gene>
    <name evidence="1" type="ORF">AWC19_23730</name>
</gene>
<dbReference type="OrthoDB" id="4738571at2"/>